<dbReference type="EMBL" id="JAEAOA010000117">
    <property type="protein sequence ID" value="KAK3600605.1"/>
    <property type="molecule type" value="Genomic_DNA"/>
</dbReference>
<accession>A0AAE0SYM5</accession>
<evidence type="ECO:0000313" key="1">
    <source>
        <dbReference type="EMBL" id="KAK3600605.1"/>
    </source>
</evidence>
<sequence length="66" mass="7911">MIPMEVAELRLEKDLGEEVLRKRKQNEIKTIGTKKIKGEENEKLEDSYCLNPNWMTVQEKFRKMRS</sequence>
<organism evidence="1 2">
    <name type="scientific">Potamilus streckersoni</name>
    <dbReference type="NCBI Taxonomy" id="2493646"/>
    <lineage>
        <taxon>Eukaryota</taxon>
        <taxon>Metazoa</taxon>
        <taxon>Spiralia</taxon>
        <taxon>Lophotrochozoa</taxon>
        <taxon>Mollusca</taxon>
        <taxon>Bivalvia</taxon>
        <taxon>Autobranchia</taxon>
        <taxon>Heteroconchia</taxon>
        <taxon>Palaeoheterodonta</taxon>
        <taxon>Unionida</taxon>
        <taxon>Unionoidea</taxon>
        <taxon>Unionidae</taxon>
        <taxon>Ambleminae</taxon>
        <taxon>Lampsilini</taxon>
        <taxon>Potamilus</taxon>
    </lineage>
</organism>
<gene>
    <name evidence="1" type="ORF">CHS0354_001134</name>
</gene>
<reference evidence="1" key="1">
    <citation type="journal article" date="2021" name="Genome Biol. Evol.">
        <title>A High-Quality Reference Genome for a Parasitic Bivalve with Doubly Uniparental Inheritance (Bivalvia: Unionida).</title>
        <authorList>
            <person name="Smith C.H."/>
        </authorList>
    </citation>
    <scope>NUCLEOTIDE SEQUENCE</scope>
    <source>
        <strain evidence="1">CHS0354</strain>
    </source>
</reference>
<proteinExistence type="predicted"/>
<evidence type="ECO:0000313" key="2">
    <source>
        <dbReference type="Proteomes" id="UP001195483"/>
    </source>
</evidence>
<reference evidence="1" key="2">
    <citation type="journal article" date="2021" name="Genome Biol. Evol.">
        <title>Developing a high-quality reference genome for a parasitic bivalve with doubly uniparental inheritance (Bivalvia: Unionida).</title>
        <authorList>
            <person name="Smith C.H."/>
        </authorList>
    </citation>
    <scope>NUCLEOTIDE SEQUENCE</scope>
    <source>
        <strain evidence="1">CHS0354</strain>
        <tissue evidence="1">Mantle</tissue>
    </source>
</reference>
<dbReference type="Proteomes" id="UP001195483">
    <property type="component" value="Unassembled WGS sequence"/>
</dbReference>
<name>A0AAE0SYM5_9BIVA</name>
<dbReference type="AlphaFoldDB" id="A0AAE0SYM5"/>
<protein>
    <submittedName>
        <fullName evidence="1">Uncharacterized protein</fullName>
    </submittedName>
</protein>
<reference evidence="1" key="3">
    <citation type="submission" date="2023-05" db="EMBL/GenBank/DDBJ databases">
        <authorList>
            <person name="Smith C.H."/>
        </authorList>
    </citation>
    <scope>NUCLEOTIDE SEQUENCE</scope>
    <source>
        <strain evidence="1">CHS0354</strain>
        <tissue evidence="1">Mantle</tissue>
    </source>
</reference>
<keyword evidence="2" id="KW-1185">Reference proteome</keyword>
<comment type="caution">
    <text evidence="1">The sequence shown here is derived from an EMBL/GenBank/DDBJ whole genome shotgun (WGS) entry which is preliminary data.</text>
</comment>